<evidence type="ECO:0000256" key="3">
    <source>
        <dbReference type="ARBA" id="ARBA00022670"/>
    </source>
</evidence>
<feature type="domain" description="Peptidase M43 pregnancy-associated plasma-A" evidence="11">
    <location>
        <begin position="193"/>
        <end position="274"/>
    </location>
</feature>
<evidence type="ECO:0000256" key="2">
    <source>
        <dbReference type="ARBA" id="ARBA00008721"/>
    </source>
</evidence>
<sequence length="280" mass="31241">MVFRFFVLLASALLAQAHDGPGCGTAPPSPEFLAVGRQLAERENIARHDNRLSRVRRTIEVDVYLHTVATSKDKLVSVGTFWSQLSVLHRQFAVLLKSYLPYGITFHLKGTTETINEKWSRDGDEMGMKRALRAGGYRTLNIYYVEDLHGDLGYCYYPTDAPQGSEDFYRDGCSVLSSTVPGGSMADFRLGKTSVHETGHWFGLIHTFEGGCDGDNDLVEDTPAQASASAGCPKGRDSCPLKPGLDPIHNYMDYSSDECYTEFTSGQIDRIHSFWDKYRK</sequence>
<evidence type="ECO:0000256" key="7">
    <source>
        <dbReference type="ARBA" id="ARBA00022833"/>
    </source>
</evidence>
<dbReference type="PANTHER" id="PTHR47466">
    <property type="match status" value="1"/>
</dbReference>
<dbReference type="EMBL" id="CABFNP030001198">
    <property type="protein sequence ID" value="CAI6092132.1"/>
    <property type="molecule type" value="Genomic_DNA"/>
</dbReference>
<accession>A0AA35Q572</accession>
<dbReference type="InterPro" id="IPR008754">
    <property type="entry name" value="Peptidase_M43"/>
</dbReference>
<comment type="caution">
    <text evidence="12">The sequence shown here is derived from an EMBL/GenBank/DDBJ whole genome shotgun (WGS) entry which is preliminary data.</text>
</comment>
<keyword evidence="9" id="KW-1015">Disulfide bond</keyword>
<feature type="chain" id="PRO_5041278295" description="Peptidase M43 pregnancy-associated plasma-A domain-containing protein" evidence="10">
    <location>
        <begin position="18"/>
        <end position="280"/>
    </location>
</feature>
<keyword evidence="7" id="KW-0862">Zinc</keyword>
<dbReference type="InterPro" id="IPR024079">
    <property type="entry name" value="MetalloPept_cat_dom_sf"/>
</dbReference>
<evidence type="ECO:0000313" key="12">
    <source>
        <dbReference type="EMBL" id="CAI6092132.1"/>
    </source>
</evidence>
<evidence type="ECO:0000259" key="11">
    <source>
        <dbReference type="Pfam" id="PF05572"/>
    </source>
</evidence>
<dbReference type="GO" id="GO:0006508">
    <property type="term" value="P:proteolysis"/>
    <property type="evidence" value="ECO:0007669"/>
    <property type="project" value="UniProtKB-KW"/>
</dbReference>
<name>A0AA35Q572_9HYPO</name>
<evidence type="ECO:0000256" key="5">
    <source>
        <dbReference type="ARBA" id="ARBA00022729"/>
    </source>
</evidence>
<evidence type="ECO:0000256" key="9">
    <source>
        <dbReference type="ARBA" id="ARBA00023157"/>
    </source>
</evidence>
<comment type="similarity">
    <text evidence="2">Belongs to the peptidase M43B family.</text>
</comment>
<organism evidence="12 13">
    <name type="scientific">Clonostachys chloroleuca</name>
    <dbReference type="NCBI Taxonomy" id="1926264"/>
    <lineage>
        <taxon>Eukaryota</taxon>
        <taxon>Fungi</taxon>
        <taxon>Dikarya</taxon>
        <taxon>Ascomycota</taxon>
        <taxon>Pezizomycotina</taxon>
        <taxon>Sordariomycetes</taxon>
        <taxon>Hypocreomycetidae</taxon>
        <taxon>Hypocreales</taxon>
        <taxon>Bionectriaceae</taxon>
        <taxon>Clonostachys</taxon>
    </lineage>
</organism>
<reference evidence="12" key="1">
    <citation type="submission" date="2023-01" db="EMBL/GenBank/DDBJ databases">
        <authorList>
            <person name="Piombo E."/>
        </authorList>
    </citation>
    <scope>NUCLEOTIDE SEQUENCE</scope>
</reference>
<proteinExistence type="inferred from homology"/>
<keyword evidence="8" id="KW-0482">Metalloprotease</keyword>
<evidence type="ECO:0000256" key="8">
    <source>
        <dbReference type="ARBA" id="ARBA00023049"/>
    </source>
</evidence>
<evidence type="ECO:0000256" key="4">
    <source>
        <dbReference type="ARBA" id="ARBA00022723"/>
    </source>
</evidence>
<dbReference type="Proteomes" id="UP001160390">
    <property type="component" value="Unassembled WGS sequence"/>
</dbReference>
<keyword evidence="3" id="KW-0645">Protease</keyword>
<evidence type="ECO:0000313" key="13">
    <source>
        <dbReference type="Proteomes" id="UP001160390"/>
    </source>
</evidence>
<comment type="function">
    <text evidence="1">Secreted metalloproteinase that allows assimilation of proteinaceous substrates.</text>
</comment>
<dbReference type="CDD" id="cd04275">
    <property type="entry name" value="ZnMc_pappalysin_like"/>
    <property type="match status" value="1"/>
</dbReference>
<dbReference type="AlphaFoldDB" id="A0AA35Q572"/>
<evidence type="ECO:0000256" key="1">
    <source>
        <dbReference type="ARBA" id="ARBA00003174"/>
    </source>
</evidence>
<dbReference type="Gene3D" id="3.40.390.10">
    <property type="entry name" value="Collagenase (Catalytic Domain)"/>
    <property type="match status" value="1"/>
</dbReference>
<protein>
    <recommendedName>
        <fullName evidence="11">Peptidase M43 pregnancy-associated plasma-A domain-containing protein</fullName>
    </recommendedName>
</protein>
<keyword evidence="6" id="KW-0378">Hydrolase</keyword>
<evidence type="ECO:0000256" key="6">
    <source>
        <dbReference type="ARBA" id="ARBA00022801"/>
    </source>
</evidence>
<dbReference type="Pfam" id="PF05572">
    <property type="entry name" value="Peptidase_M43"/>
    <property type="match status" value="1"/>
</dbReference>
<keyword evidence="5 10" id="KW-0732">Signal</keyword>
<dbReference type="PANTHER" id="PTHR47466:SF1">
    <property type="entry name" value="METALLOPROTEASE MEP1 (AFU_ORTHOLOGUE AFUA_1G07730)-RELATED"/>
    <property type="match status" value="1"/>
</dbReference>
<dbReference type="SUPFAM" id="SSF55486">
    <property type="entry name" value="Metalloproteases ('zincins'), catalytic domain"/>
    <property type="match status" value="1"/>
</dbReference>
<gene>
    <name evidence="12" type="ORF">CCHLO57077_00011122</name>
</gene>
<keyword evidence="13" id="KW-1185">Reference proteome</keyword>
<dbReference type="GO" id="GO:0046872">
    <property type="term" value="F:metal ion binding"/>
    <property type="evidence" value="ECO:0007669"/>
    <property type="project" value="UniProtKB-KW"/>
</dbReference>
<evidence type="ECO:0000256" key="10">
    <source>
        <dbReference type="SAM" id="SignalP"/>
    </source>
</evidence>
<feature type="signal peptide" evidence="10">
    <location>
        <begin position="1"/>
        <end position="17"/>
    </location>
</feature>
<dbReference type="GO" id="GO:0008237">
    <property type="term" value="F:metallopeptidase activity"/>
    <property type="evidence" value="ECO:0007669"/>
    <property type="project" value="UniProtKB-KW"/>
</dbReference>
<keyword evidence="4" id="KW-0479">Metal-binding</keyword>